<dbReference type="PROSITE" id="PS00237">
    <property type="entry name" value="G_PROTEIN_RECEP_F1_1"/>
    <property type="match status" value="1"/>
</dbReference>
<evidence type="ECO:0000256" key="8">
    <source>
        <dbReference type="ARBA" id="ARBA00023040"/>
    </source>
</evidence>
<feature type="transmembrane region" description="Helical" evidence="17">
    <location>
        <begin position="449"/>
        <end position="475"/>
    </location>
</feature>
<dbReference type="InterPro" id="IPR000276">
    <property type="entry name" value="GPCR_Rhodpsn"/>
</dbReference>
<accession>A0ABM5FTP7</accession>
<gene>
    <name evidence="20" type="primary">F2R</name>
</gene>
<dbReference type="Gene3D" id="1.20.1070.10">
    <property type="entry name" value="Rhodopsin 7-helix transmembrane proteins"/>
    <property type="match status" value="1"/>
</dbReference>
<evidence type="ECO:0000256" key="3">
    <source>
        <dbReference type="ARBA" id="ARBA00022475"/>
    </source>
</evidence>
<sequence length="564" mass="62268">MTCPQVQEPHFSQVFFFFSRQGSGLICFGTRSLCLSASHPSISAGARMGALVPGTGQEGRWTPLSPTVFGAVFISVGSRAASRSAAGGALSRVPCRSPPPARAPAFPFRTGETLGRLCCRSALGLRGRSVLAGVEAAAMGQPRVLLWLLSWSAVLVCPLLSLPAAQNGSFAKNDSVAPPRSFPISRSGEYEKISWEDIDAENDLDLGSGADNQSRTRILSTYHMSKDTEQYLTSGWLTVFVPSVYTLVVIVSLPLNVMAILVFLIKMKMKKPAVIYMLNLATADVLFTSILPFKIVYHFSGNNWAFGPEMCRLVTAAFYCNMYCSVLLVMVISIDRFMAVVYPMQSLSWRTMRRASVVCVAIWLVAIAGVIPLLITEQTQEISHLNITTCYDVLNEKELKGYYLVFFTVFSSLFFFLPLIVCSICYICIIRCLGYSDIATKQSKKRRALLLSVAVFSVFILCFGPTNVLLLAHYMHFSYKTYSGGIYFAYLLCLCISSINCCIDPLIYYYASSECQRHLRNLLCCRGNSEPCNSSTSDQLMTRTSRRGTCSSTLGNSVYRKLLT</sequence>
<evidence type="ECO:0000256" key="11">
    <source>
        <dbReference type="ARBA" id="ARBA00023157"/>
    </source>
</evidence>
<evidence type="ECO:0000256" key="14">
    <source>
        <dbReference type="ARBA" id="ARBA00023224"/>
    </source>
</evidence>
<feature type="transmembrane region" description="Helical" evidence="17">
    <location>
        <begin position="274"/>
        <end position="293"/>
    </location>
</feature>
<evidence type="ECO:0000256" key="2">
    <source>
        <dbReference type="ARBA" id="ARBA00019705"/>
    </source>
</evidence>
<evidence type="ECO:0000256" key="13">
    <source>
        <dbReference type="ARBA" id="ARBA00023180"/>
    </source>
</evidence>
<feature type="transmembrane region" description="Helical" evidence="17">
    <location>
        <begin position="313"/>
        <end position="334"/>
    </location>
</feature>
<evidence type="ECO:0000256" key="12">
    <source>
        <dbReference type="ARBA" id="ARBA00023170"/>
    </source>
</evidence>
<dbReference type="PRINTS" id="PR00237">
    <property type="entry name" value="GPCRRHODOPSN"/>
</dbReference>
<dbReference type="SUPFAM" id="SSF81321">
    <property type="entry name" value="Family A G protein-coupled receptor-like"/>
    <property type="match status" value="1"/>
</dbReference>
<dbReference type="Proteomes" id="UP001652642">
    <property type="component" value="Chromosome 2"/>
</dbReference>
<evidence type="ECO:0000256" key="5">
    <source>
        <dbReference type="ARBA" id="ARBA00022696"/>
    </source>
</evidence>
<feature type="transmembrane region" description="Helical" evidence="17">
    <location>
        <begin position="402"/>
        <end position="429"/>
    </location>
</feature>
<proteinExistence type="inferred from homology"/>
<feature type="transmembrane region" description="Helical" evidence="17">
    <location>
        <begin position="144"/>
        <end position="165"/>
    </location>
</feature>
<dbReference type="PRINTS" id="PR00908">
    <property type="entry name" value="THROMBINR"/>
</dbReference>
<dbReference type="InterPro" id="IPR017452">
    <property type="entry name" value="GPCR_Rhodpsn_7TM"/>
</dbReference>
<keyword evidence="13" id="KW-0325">Glycoprotein</keyword>
<keyword evidence="12 16" id="KW-0675">Receptor</keyword>
<feature type="transmembrane region" description="Helical" evidence="17">
    <location>
        <begin position="244"/>
        <end position="265"/>
    </location>
</feature>
<comment type="similarity">
    <text evidence="16">Belongs to the G-protein coupled receptor 1 family.</text>
</comment>
<evidence type="ECO:0000256" key="15">
    <source>
        <dbReference type="ARBA" id="ARBA00031780"/>
    </source>
</evidence>
<evidence type="ECO:0000259" key="18">
    <source>
        <dbReference type="PROSITE" id="PS50262"/>
    </source>
</evidence>
<comment type="subcellular location">
    <subcellularLocation>
        <location evidence="1">Cell membrane</location>
        <topology evidence="1">Multi-pass membrane protein</topology>
    </subcellularLocation>
</comment>
<keyword evidence="9" id="KW-0094">Blood coagulation</keyword>
<feature type="transmembrane region" description="Helical" evidence="17">
    <location>
        <begin position="355"/>
        <end position="375"/>
    </location>
</feature>
<dbReference type="GeneID" id="110084597"/>
<evidence type="ECO:0000256" key="17">
    <source>
        <dbReference type="SAM" id="Phobius"/>
    </source>
</evidence>
<evidence type="ECO:0000313" key="19">
    <source>
        <dbReference type="Proteomes" id="UP001652642"/>
    </source>
</evidence>
<keyword evidence="7 17" id="KW-1133">Transmembrane helix</keyword>
<keyword evidence="6" id="KW-0732">Signal</keyword>
<keyword evidence="3" id="KW-1003">Cell membrane</keyword>
<keyword evidence="8 16" id="KW-0297">G-protein coupled receptor</keyword>
<evidence type="ECO:0000256" key="9">
    <source>
        <dbReference type="ARBA" id="ARBA00023084"/>
    </source>
</evidence>
<feature type="transmembrane region" description="Helical" evidence="17">
    <location>
        <begin position="487"/>
        <end position="511"/>
    </location>
</feature>
<dbReference type="InterPro" id="IPR000935">
    <property type="entry name" value="Thrmbn_rcpt"/>
</dbReference>
<protein>
    <recommendedName>
        <fullName evidence="2">Proteinase-activated receptor 1</fullName>
    </recommendedName>
    <alternativeName>
        <fullName evidence="15">Thrombin receptor</fullName>
    </alternativeName>
</protein>
<dbReference type="PANTHER" id="PTHR24232:SF20">
    <property type="entry name" value="PROTEINASE-ACTIVATED RECEPTOR 1"/>
    <property type="match status" value="1"/>
</dbReference>
<evidence type="ECO:0000256" key="4">
    <source>
        <dbReference type="ARBA" id="ARBA00022692"/>
    </source>
</evidence>
<dbReference type="Pfam" id="PF00001">
    <property type="entry name" value="7tm_1"/>
    <property type="match status" value="1"/>
</dbReference>
<evidence type="ECO:0000256" key="10">
    <source>
        <dbReference type="ARBA" id="ARBA00023136"/>
    </source>
</evidence>
<organism evidence="19 20">
    <name type="scientific">Pogona vitticeps</name>
    <name type="common">central bearded dragon</name>
    <dbReference type="NCBI Taxonomy" id="103695"/>
    <lineage>
        <taxon>Eukaryota</taxon>
        <taxon>Metazoa</taxon>
        <taxon>Chordata</taxon>
        <taxon>Craniata</taxon>
        <taxon>Vertebrata</taxon>
        <taxon>Euteleostomi</taxon>
        <taxon>Lepidosauria</taxon>
        <taxon>Squamata</taxon>
        <taxon>Bifurcata</taxon>
        <taxon>Unidentata</taxon>
        <taxon>Episquamata</taxon>
        <taxon>Toxicofera</taxon>
        <taxon>Iguania</taxon>
        <taxon>Acrodonta</taxon>
        <taxon>Agamidae</taxon>
        <taxon>Amphibolurinae</taxon>
        <taxon>Pogona</taxon>
    </lineage>
</organism>
<keyword evidence="5" id="KW-0356">Hemostasis</keyword>
<evidence type="ECO:0000256" key="6">
    <source>
        <dbReference type="ARBA" id="ARBA00022729"/>
    </source>
</evidence>
<evidence type="ECO:0000256" key="16">
    <source>
        <dbReference type="RuleBase" id="RU000688"/>
    </source>
</evidence>
<keyword evidence="4 16" id="KW-0812">Transmembrane</keyword>
<dbReference type="RefSeq" id="XP_072848770.1">
    <property type="nucleotide sequence ID" value="XM_072992669.1"/>
</dbReference>
<feature type="domain" description="G-protein coupled receptors family 1 profile" evidence="18">
    <location>
        <begin position="255"/>
        <end position="508"/>
    </location>
</feature>
<dbReference type="PROSITE" id="PS50262">
    <property type="entry name" value="G_PROTEIN_RECEP_F1_2"/>
    <property type="match status" value="1"/>
</dbReference>
<evidence type="ECO:0000256" key="7">
    <source>
        <dbReference type="ARBA" id="ARBA00022989"/>
    </source>
</evidence>
<dbReference type="PRINTS" id="PR01428">
    <property type="entry name" value="PROTEASEAR"/>
</dbReference>
<evidence type="ECO:0000256" key="1">
    <source>
        <dbReference type="ARBA" id="ARBA00004651"/>
    </source>
</evidence>
<name>A0ABM5FTP7_9SAUR</name>
<dbReference type="CDD" id="cd15369">
    <property type="entry name" value="7tmA_PAR1"/>
    <property type="match status" value="1"/>
</dbReference>
<reference evidence="20" key="2">
    <citation type="submission" date="2025-08" db="UniProtKB">
        <authorList>
            <consortium name="RefSeq"/>
        </authorList>
    </citation>
    <scope>IDENTIFICATION</scope>
</reference>
<keyword evidence="11" id="KW-1015">Disulfide bond</keyword>
<dbReference type="InterPro" id="IPR003912">
    <property type="entry name" value="Protea_act_rcpt"/>
</dbReference>
<reference evidence="19" key="1">
    <citation type="submission" date="2025-05" db="UniProtKB">
        <authorList>
            <consortium name="RefSeq"/>
        </authorList>
    </citation>
    <scope>NUCLEOTIDE SEQUENCE [LARGE SCALE GENOMIC DNA]</scope>
</reference>
<keyword evidence="10 17" id="KW-0472">Membrane</keyword>
<keyword evidence="19" id="KW-1185">Reference proteome</keyword>
<keyword evidence="14 16" id="KW-0807">Transducer</keyword>
<evidence type="ECO:0000313" key="20">
    <source>
        <dbReference type="RefSeq" id="XP_072848770.1"/>
    </source>
</evidence>
<dbReference type="PANTHER" id="PTHR24232">
    <property type="entry name" value="G-PROTEIN COUPLED RECEPTOR"/>
    <property type="match status" value="1"/>
</dbReference>